<feature type="region of interest" description="Disordered" evidence="14">
    <location>
        <begin position="108"/>
        <end position="127"/>
    </location>
</feature>
<dbReference type="GO" id="GO:0006646">
    <property type="term" value="P:phosphatidylethanolamine biosynthetic process"/>
    <property type="evidence" value="ECO:0007669"/>
    <property type="project" value="UniProtKB-UniRule"/>
</dbReference>
<keyword evidence="11 13" id="KW-0670">Pyruvate</keyword>
<dbReference type="GO" id="GO:0005743">
    <property type="term" value="C:mitochondrial inner membrane"/>
    <property type="evidence" value="ECO:0007669"/>
    <property type="project" value="UniProtKB-SubCell"/>
</dbReference>
<keyword evidence="2 13" id="KW-0444">Lipid biosynthesis</keyword>
<keyword evidence="5 13" id="KW-1133">Transmembrane helix</keyword>
<comment type="catalytic activity">
    <reaction evidence="13">
        <text>a 1,2-diacyl-sn-glycero-3-phospho-L-serine + H(+) = a 1,2-diacyl-sn-glycero-3-phosphoethanolamine + CO2</text>
        <dbReference type="Rhea" id="RHEA:20828"/>
        <dbReference type="ChEBI" id="CHEBI:15378"/>
        <dbReference type="ChEBI" id="CHEBI:16526"/>
        <dbReference type="ChEBI" id="CHEBI:57262"/>
        <dbReference type="ChEBI" id="CHEBI:64612"/>
        <dbReference type="EC" id="4.1.1.65"/>
    </reaction>
</comment>
<keyword evidence="13" id="KW-0865">Zymogen</keyword>
<evidence type="ECO:0000256" key="2">
    <source>
        <dbReference type="ARBA" id="ARBA00022516"/>
    </source>
</evidence>
<feature type="chain" id="PRO_5044512850" description="Phosphatidylserine decarboxylase beta chain" evidence="13">
    <location>
        <begin position="1"/>
        <end position="394"/>
    </location>
</feature>
<keyword evidence="6 13" id="KW-0443">Lipid metabolism</keyword>
<keyword evidence="16" id="KW-1185">Reference proteome</keyword>
<feature type="active site" description="Charge relay system; for autoendoproteolytic cleavage activity" evidence="13">
    <location>
        <position position="395"/>
    </location>
</feature>
<comment type="caution">
    <text evidence="15">The sequence shown here is derived from an EMBL/GenBank/DDBJ whole genome shotgun (WGS) entry which is preliminary data.</text>
</comment>
<evidence type="ECO:0000313" key="16">
    <source>
        <dbReference type="Proteomes" id="UP001634394"/>
    </source>
</evidence>
<feature type="topological domain" description="Mitochondrial matrix" evidence="13">
    <location>
        <begin position="1"/>
        <end position="87"/>
    </location>
</feature>
<dbReference type="Proteomes" id="UP001634394">
    <property type="component" value="Unassembled WGS sequence"/>
</dbReference>
<dbReference type="HAMAP" id="MF_03208">
    <property type="entry name" value="PS_decarb_PSD_B_type1_euk"/>
    <property type="match status" value="1"/>
</dbReference>
<evidence type="ECO:0000256" key="9">
    <source>
        <dbReference type="ARBA" id="ARBA00023239"/>
    </source>
</evidence>
<evidence type="ECO:0000256" key="10">
    <source>
        <dbReference type="ARBA" id="ARBA00023264"/>
    </source>
</evidence>
<feature type="topological domain" description="Mitochondrial intermembrane" evidence="13">
    <location>
        <begin position="107"/>
        <end position="428"/>
    </location>
</feature>
<comment type="subcellular location">
    <molecule>Phosphatidylserine decarboxylase beta chain</molecule>
    <subcellularLocation>
        <location evidence="13">Mitochondrion inner membrane</location>
        <topology evidence="13">Single-pass membrane protein</topology>
        <orientation evidence="13">Intermembrane side</orientation>
    </subcellularLocation>
</comment>
<keyword evidence="13" id="KW-0496">Mitochondrion</keyword>
<dbReference type="Pfam" id="PF02666">
    <property type="entry name" value="PS_Dcarbxylase"/>
    <property type="match status" value="1"/>
</dbReference>
<comment type="subcellular location">
    <molecule>Phosphatidylserine decarboxylase alpha chain</molecule>
    <subcellularLocation>
        <location evidence="13">Mitochondrion inner membrane</location>
        <topology evidence="13">Peripheral membrane protein</topology>
        <orientation evidence="13">Intermembrane side</orientation>
    </subcellularLocation>
    <text evidence="13">Anchored to the mitochondrial inner membrane through its interaction with the integral membrane beta chain.</text>
</comment>
<comment type="pathway">
    <text evidence="1">Lipid metabolism.</text>
</comment>
<keyword evidence="7 13" id="KW-0472">Membrane</keyword>
<dbReference type="AlphaFoldDB" id="A0ABD3V999"/>
<sequence length="428" mass="49137">MLAMLWGMFITYPSININISGFAETSIHPTVLYSTLLIAIFLSKGYGSNFAMSLTRKLLYPSRHIWRTVRRIKPKEILMLGLQWGLTLHQVHRLVNLHQNILRKRPKVLRRSSRRSRKGTSQPTKKLNSTIKLYRKMPLKAMSRAWGKFNDFNLPIFMRKPLLGLYIWMFGCNLEEALDQNLKNYKNLGEFFRRQLKPDARTINADQNIVTSPSDGKVLHFGKVENGVLEQIKGVTYSLNGFLGPQAKDMPDKDNQCVLGVKADHDLFHCTVYLAPGDYHRFHSPTDWTIQHRRHFPGELLSVNPGIVRWIQGLFNFNERVVYTGVWQHGFFSYTAVGATNVGSIKIYCDKDLSTNMKVKYPEGVYFDKDMKMDEHQDGIPFKKGDMIGEFNLGSTIVLIFEAPKDFKFCVTADQKIKFGQSIGTCSP</sequence>
<keyword evidence="13" id="KW-0999">Mitochondrion inner membrane</keyword>
<feature type="site" description="Cleavage (non-hydrolytic); by autocatalysis" evidence="13">
    <location>
        <begin position="394"/>
        <end position="395"/>
    </location>
</feature>
<keyword evidence="9 13" id="KW-0456">Lyase</keyword>
<comment type="cofactor">
    <cofactor evidence="13">
        <name>pyruvate</name>
        <dbReference type="ChEBI" id="CHEBI:15361"/>
    </cofactor>
    <text evidence="13">Binds 1 pyruvoyl group covalently per subunit.</text>
</comment>
<evidence type="ECO:0000256" key="11">
    <source>
        <dbReference type="ARBA" id="ARBA00023317"/>
    </source>
</evidence>
<feature type="active site" description="Schiff-base intermediate with substrate; via pyruvic acid; for decarboxylase activity" evidence="13">
    <location>
        <position position="395"/>
    </location>
</feature>
<protein>
    <recommendedName>
        <fullName evidence="13">Phosphatidylserine decarboxylase proenzyme, mitochondrial</fullName>
        <ecNumber evidence="13">4.1.1.65</ecNumber>
    </recommendedName>
    <component>
        <recommendedName>
            <fullName evidence="13">Phosphatidylserine decarboxylase beta chain</fullName>
        </recommendedName>
    </component>
    <component>
        <recommendedName>
            <fullName evidence="13">Phosphatidylserine decarboxylase alpha chain</fullName>
        </recommendedName>
    </component>
</protein>
<keyword evidence="4 13" id="KW-0210">Decarboxylase</keyword>
<dbReference type="GO" id="GO:0004609">
    <property type="term" value="F:phosphatidylserine decarboxylase activity"/>
    <property type="evidence" value="ECO:0007669"/>
    <property type="project" value="UniProtKB-UniRule"/>
</dbReference>
<organism evidence="15 16">
    <name type="scientific">Sinanodonta woodiana</name>
    <name type="common">Chinese pond mussel</name>
    <name type="synonym">Anodonta woodiana</name>
    <dbReference type="NCBI Taxonomy" id="1069815"/>
    <lineage>
        <taxon>Eukaryota</taxon>
        <taxon>Metazoa</taxon>
        <taxon>Spiralia</taxon>
        <taxon>Lophotrochozoa</taxon>
        <taxon>Mollusca</taxon>
        <taxon>Bivalvia</taxon>
        <taxon>Autobranchia</taxon>
        <taxon>Heteroconchia</taxon>
        <taxon>Palaeoheterodonta</taxon>
        <taxon>Unionida</taxon>
        <taxon>Unionoidea</taxon>
        <taxon>Unionidae</taxon>
        <taxon>Unioninae</taxon>
        <taxon>Sinanodonta</taxon>
    </lineage>
</organism>
<dbReference type="PANTHER" id="PTHR10067">
    <property type="entry name" value="PHOSPHATIDYLSERINE DECARBOXYLASE"/>
    <property type="match status" value="1"/>
</dbReference>
<dbReference type="EC" id="4.1.1.65" evidence="13"/>
<reference evidence="15 16" key="1">
    <citation type="submission" date="2024-11" db="EMBL/GenBank/DDBJ databases">
        <title>Chromosome-level genome assembly of the freshwater bivalve Anodonta woodiana.</title>
        <authorList>
            <person name="Chen X."/>
        </authorList>
    </citation>
    <scope>NUCLEOTIDE SEQUENCE [LARGE SCALE GENOMIC DNA]</scope>
    <source>
        <strain evidence="15">MN2024</strain>
        <tissue evidence="15">Gills</tissue>
    </source>
</reference>
<evidence type="ECO:0000256" key="1">
    <source>
        <dbReference type="ARBA" id="ARBA00005189"/>
    </source>
</evidence>
<comment type="similarity">
    <text evidence="13">Belongs to the phosphatidylserine decarboxylase family. PSD-B subfamily. Eukaryotic type I sub-subfamily.</text>
</comment>
<accession>A0ABD3V999</accession>
<evidence type="ECO:0000313" key="15">
    <source>
        <dbReference type="EMBL" id="KAL3858156.1"/>
    </source>
</evidence>
<evidence type="ECO:0000256" key="14">
    <source>
        <dbReference type="SAM" id="MobiDB-lite"/>
    </source>
</evidence>
<feature type="active site" description="Charge relay system; for autoendoproteolytic cleavage activity" evidence="13">
    <location>
        <position position="283"/>
    </location>
</feature>
<keyword evidence="8 13" id="KW-0594">Phospholipid biosynthesis</keyword>
<keyword evidence="10 13" id="KW-1208">Phospholipid metabolism</keyword>
<feature type="active site" description="Charge relay system; for autoendoproteolytic cleavage activity" evidence="13">
    <location>
        <position position="215"/>
    </location>
</feature>
<evidence type="ECO:0000256" key="5">
    <source>
        <dbReference type="ARBA" id="ARBA00022989"/>
    </source>
</evidence>
<dbReference type="InterPro" id="IPR033177">
    <property type="entry name" value="PSD-B"/>
</dbReference>
<evidence type="ECO:0000256" key="13">
    <source>
        <dbReference type="HAMAP-Rule" id="MF_03208"/>
    </source>
</evidence>
<dbReference type="NCBIfam" id="TIGR00163">
    <property type="entry name" value="PS_decarb"/>
    <property type="match status" value="1"/>
</dbReference>
<evidence type="ECO:0000256" key="12">
    <source>
        <dbReference type="ARBA" id="ARBA00045136"/>
    </source>
</evidence>
<comment type="pathway">
    <text evidence="13">Phospholipid metabolism; phosphatidylethanolamine biosynthesis; phosphatidylethanolamine from CDP-diacylglycerol: step 2/2.</text>
</comment>
<dbReference type="InterPro" id="IPR003817">
    <property type="entry name" value="PS_Dcarbxylase"/>
</dbReference>
<gene>
    <name evidence="15" type="ORF">ACJMK2_012762</name>
</gene>
<keyword evidence="3 13" id="KW-0812">Transmembrane</keyword>
<comment type="function">
    <text evidence="12">Catalyzes the formation of phosphatidylethanolamine (PtdEtn) from phosphatidylserine (PtdSer). Plays a central role in phospholipid metabolism and in the interorganelle trafficking of phosphatidylserine. May be involved in lipid droplet biogenesis at the endoplasmic reticulum membrane.</text>
</comment>
<proteinExistence type="inferred from homology"/>
<dbReference type="InterPro" id="IPR033661">
    <property type="entry name" value="PSD_type1_euk"/>
</dbReference>
<dbReference type="PANTHER" id="PTHR10067:SF6">
    <property type="entry name" value="PHOSPHATIDYLSERINE DECARBOXYLASE PROENZYME, MITOCHONDRIAL"/>
    <property type="match status" value="1"/>
</dbReference>
<evidence type="ECO:0000256" key="3">
    <source>
        <dbReference type="ARBA" id="ARBA00022692"/>
    </source>
</evidence>
<name>A0ABD3V999_SINWO</name>
<evidence type="ECO:0000256" key="4">
    <source>
        <dbReference type="ARBA" id="ARBA00022793"/>
    </source>
</evidence>
<dbReference type="EMBL" id="JBJQND010000013">
    <property type="protein sequence ID" value="KAL3858156.1"/>
    <property type="molecule type" value="Genomic_DNA"/>
</dbReference>
<evidence type="ECO:0000256" key="6">
    <source>
        <dbReference type="ARBA" id="ARBA00023098"/>
    </source>
</evidence>
<evidence type="ECO:0000256" key="8">
    <source>
        <dbReference type="ARBA" id="ARBA00023209"/>
    </source>
</evidence>
<feature type="modified residue" description="Pyruvic acid (Ser); by autocatalysis" evidence="13">
    <location>
        <position position="395"/>
    </location>
</feature>
<dbReference type="GO" id="GO:0016540">
    <property type="term" value="P:protein autoprocessing"/>
    <property type="evidence" value="ECO:0007669"/>
    <property type="project" value="UniProtKB-UniRule"/>
</dbReference>
<comment type="subunit">
    <text evidence="13">Heterodimer of a large membrane-associated beta subunit and a small pyruvoyl-containing alpha subunit.</text>
</comment>
<feature type="compositionally biased region" description="Basic residues" evidence="14">
    <location>
        <begin position="108"/>
        <end position="118"/>
    </location>
</feature>
<feature type="chain" id="PRO_5044512851" description="Phosphatidylserine decarboxylase alpha chain" evidence="13">
    <location>
        <begin position="395"/>
        <end position="428"/>
    </location>
</feature>
<comment type="PTM">
    <text evidence="13">Is synthesized initially as an inactive proenzyme. Formation of the active enzyme involves a self-maturation process in which the active site pyruvoyl group is generated from an internal serine residue via an autocatalytic post-translational modification. Two non-identical subunits are generated from the proenzyme in this reaction, and the pyruvate is formed at the N-terminus of the alpha chain, which is derived from the carboxyl end of the proenzyme. The autoendoproteolytic cleavage occurs by a canonical serine protease mechanism, in which the side chain hydroxyl group of the serine supplies its oxygen atom to form the C-terminus of the beta chain, while the remainder of the serine residue undergoes an oxidative deamination to produce ammonia and the pyruvoyl prosthetic group on the alpha chain. During this reaction, the Ser that is part of the protease active site of the proenzyme becomes the pyruvoyl prosthetic group, which constitutes an essential element of the active site of the mature decarboxylase.</text>
</comment>
<evidence type="ECO:0000256" key="7">
    <source>
        <dbReference type="ARBA" id="ARBA00023136"/>
    </source>
</evidence>